<keyword evidence="3 6" id="KW-0812">Transmembrane</keyword>
<evidence type="ECO:0000259" key="8">
    <source>
        <dbReference type="Pfam" id="PF12704"/>
    </source>
</evidence>
<feature type="transmembrane region" description="Helical" evidence="6">
    <location>
        <begin position="384"/>
        <end position="408"/>
    </location>
</feature>
<dbReference type="InterPro" id="IPR025857">
    <property type="entry name" value="MacB_PCD"/>
</dbReference>
<dbReference type="Pfam" id="PF12704">
    <property type="entry name" value="MacB_PCD"/>
    <property type="match status" value="2"/>
</dbReference>
<comment type="subcellular location">
    <subcellularLocation>
        <location evidence="1">Cell membrane</location>
        <topology evidence="1">Multi-pass membrane protein</topology>
    </subcellularLocation>
</comment>
<keyword evidence="2" id="KW-1003">Cell membrane</keyword>
<feature type="transmembrane region" description="Helical" evidence="6">
    <location>
        <begin position="763"/>
        <end position="783"/>
    </location>
</feature>
<comment type="caution">
    <text evidence="9">The sequence shown here is derived from an EMBL/GenBank/DDBJ whole genome shotgun (WGS) entry which is preliminary data.</text>
</comment>
<evidence type="ECO:0000256" key="5">
    <source>
        <dbReference type="ARBA" id="ARBA00023136"/>
    </source>
</evidence>
<feature type="transmembrane region" description="Helical" evidence="6">
    <location>
        <begin position="429"/>
        <end position="453"/>
    </location>
</feature>
<feature type="transmembrane region" description="Helical" evidence="6">
    <location>
        <begin position="289"/>
        <end position="312"/>
    </location>
</feature>
<keyword evidence="5 6" id="KW-0472">Membrane</keyword>
<dbReference type="InterPro" id="IPR050250">
    <property type="entry name" value="Macrolide_Exporter_MacB"/>
</dbReference>
<organism evidence="9 10">
    <name type="scientific">Adhaeribacter rhizoryzae</name>
    <dbReference type="NCBI Taxonomy" id="2607907"/>
    <lineage>
        <taxon>Bacteria</taxon>
        <taxon>Pseudomonadati</taxon>
        <taxon>Bacteroidota</taxon>
        <taxon>Cytophagia</taxon>
        <taxon>Cytophagales</taxon>
        <taxon>Hymenobacteraceae</taxon>
        <taxon>Adhaeribacter</taxon>
    </lineage>
</organism>
<accession>A0A5M6DM54</accession>
<evidence type="ECO:0000256" key="4">
    <source>
        <dbReference type="ARBA" id="ARBA00022989"/>
    </source>
</evidence>
<dbReference type="RefSeq" id="WP_150086955.1">
    <property type="nucleotide sequence ID" value="NZ_VWSF01000002.1"/>
</dbReference>
<evidence type="ECO:0000313" key="9">
    <source>
        <dbReference type="EMBL" id="KAA5548627.1"/>
    </source>
</evidence>
<dbReference type="PANTHER" id="PTHR30572">
    <property type="entry name" value="MEMBRANE COMPONENT OF TRANSPORTER-RELATED"/>
    <property type="match status" value="1"/>
</dbReference>
<feature type="domain" description="MacB-like periplasmic core" evidence="8">
    <location>
        <begin position="20"/>
        <end position="241"/>
    </location>
</feature>
<evidence type="ECO:0000313" key="10">
    <source>
        <dbReference type="Proteomes" id="UP000323426"/>
    </source>
</evidence>
<dbReference type="PANTHER" id="PTHR30572:SF18">
    <property type="entry name" value="ABC-TYPE MACROLIDE FAMILY EXPORT SYSTEM PERMEASE COMPONENT 2"/>
    <property type="match status" value="1"/>
</dbReference>
<feature type="domain" description="MacB-like periplasmic core" evidence="8">
    <location>
        <begin position="443"/>
        <end position="606"/>
    </location>
</feature>
<sequence>MLKNYFKIAWRNLRRNKIYSSINILGLATGISACILIFLYVQHELTYERYFTNADRIVRVVSSIRMQGQHDKFAYTPFKLAQTIGDNYPEAEVVTKILPVSKQTLWINEKAFNQENLAFADSNFFKVFNYTFLHGNPETALKAPKTMVLTEALAIKFFGSAEAAMGQILQFSKNAHQVIGVVANPQHSHLQAEGFLSAITLGKGSAEINGVTSISNWLALNWYTYVLLKDKNQINALQQQLFRLSKNIINPWIKENELTASETFYLQPIRDIHLNPEWKDQVAAYGQEAYVYIFSFVAVFLLLIACINYMNLATARSAKRAREVGLRKVVGAYRSQIIRQFIGESILITLFAVLLALALVEILLPHFNALTNKNFSYTYFTEGSFGLVLLAIVLFVGLVAGSYPAFFLSSFKPVEVLKSDKSPQGSNALFRKFLVVTQFTISLILIIGTLVVYSQMQYIKNSNLGFRKEQVLVIDIPVGDTTLIRQLPQVKQEMLSNPAVQKVAVISTIPGGPISDLITLIEKDGKQEERTSFVLPGDYDFLELLNIKILEGRNFSREMATDLKGGVLVNQAMVRKMGWQDSPIGKKILFADWDAKVIGVVNDFNFTSLHTTIEPLIIALAPTSPGYLLVQVNTTNLPATLNFVQEKWKYFDPKHPIEYFFLDEYFNQQYHTEEKMLLIFGYFAALTIIIACLGLFGLTSFTAEQRTREIGIRKVLGSSVTDIIMLLSKDFAWLVIIAIGLATPIAWYGMHRWLQDFAYRTPLSFWTFLLAGFFAMLIAMLTVSIQAAKAATANPIKALRSE</sequence>
<dbReference type="Proteomes" id="UP000323426">
    <property type="component" value="Unassembled WGS sequence"/>
</dbReference>
<dbReference type="InterPro" id="IPR003838">
    <property type="entry name" value="ABC3_permease_C"/>
</dbReference>
<dbReference type="AlphaFoldDB" id="A0A5M6DM54"/>
<feature type="transmembrane region" description="Helical" evidence="6">
    <location>
        <begin position="676"/>
        <end position="698"/>
    </location>
</feature>
<dbReference type="GO" id="GO:0005886">
    <property type="term" value="C:plasma membrane"/>
    <property type="evidence" value="ECO:0007669"/>
    <property type="project" value="UniProtKB-SubCell"/>
</dbReference>
<feature type="transmembrane region" description="Helical" evidence="6">
    <location>
        <begin position="731"/>
        <end position="751"/>
    </location>
</feature>
<name>A0A5M6DM54_9BACT</name>
<feature type="domain" description="ABC3 transporter permease C-terminal" evidence="7">
    <location>
        <begin position="296"/>
        <end position="410"/>
    </location>
</feature>
<reference evidence="9 10" key="1">
    <citation type="submission" date="2019-09" db="EMBL/GenBank/DDBJ databases">
        <title>Genome sequence and assembly of Adhaeribacter sp.</title>
        <authorList>
            <person name="Chhetri G."/>
        </authorList>
    </citation>
    <scope>NUCLEOTIDE SEQUENCE [LARGE SCALE GENOMIC DNA]</scope>
    <source>
        <strain evidence="9 10">DK36</strain>
    </source>
</reference>
<dbReference type="PROSITE" id="PS51257">
    <property type="entry name" value="PROKAR_LIPOPROTEIN"/>
    <property type="match status" value="1"/>
</dbReference>
<evidence type="ECO:0000259" key="7">
    <source>
        <dbReference type="Pfam" id="PF02687"/>
    </source>
</evidence>
<dbReference type="Pfam" id="PF02687">
    <property type="entry name" value="FtsX"/>
    <property type="match status" value="2"/>
</dbReference>
<gene>
    <name evidence="9" type="ORF">F0145_03675</name>
</gene>
<proteinExistence type="predicted"/>
<feature type="domain" description="ABC3 transporter permease C-terminal" evidence="7">
    <location>
        <begin position="683"/>
        <end position="795"/>
    </location>
</feature>
<dbReference type="EMBL" id="VWSF01000002">
    <property type="protein sequence ID" value="KAA5548627.1"/>
    <property type="molecule type" value="Genomic_DNA"/>
</dbReference>
<keyword evidence="4 6" id="KW-1133">Transmembrane helix</keyword>
<dbReference type="GO" id="GO:0022857">
    <property type="term" value="F:transmembrane transporter activity"/>
    <property type="evidence" value="ECO:0007669"/>
    <property type="project" value="TreeGrafter"/>
</dbReference>
<evidence type="ECO:0000256" key="1">
    <source>
        <dbReference type="ARBA" id="ARBA00004651"/>
    </source>
</evidence>
<feature type="transmembrane region" description="Helical" evidence="6">
    <location>
        <begin position="21"/>
        <end position="41"/>
    </location>
</feature>
<feature type="transmembrane region" description="Helical" evidence="6">
    <location>
        <begin position="341"/>
        <end position="364"/>
    </location>
</feature>
<evidence type="ECO:0000256" key="2">
    <source>
        <dbReference type="ARBA" id="ARBA00022475"/>
    </source>
</evidence>
<protein>
    <submittedName>
        <fullName evidence="9">FtsX-like permease family protein</fullName>
    </submittedName>
</protein>
<evidence type="ECO:0000256" key="3">
    <source>
        <dbReference type="ARBA" id="ARBA00022692"/>
    </source>
</evidence>
<evidence type="ECO:0000256" key="6">
    <source>
        <dbReference type="SAM" id="Phobius"/>
    </source>
</evidence>
<keyword evidence="10" id="KW-1185">Reference proteome</keyword>